<gene>
    <name evidence="2" type="ORF">SEPMUDRAFT_149260</name>
</gene>
<keyword evidence="1" id="KW-1133">Transmembrane helix</keyword>
<keyword evidence="3" id="KW-1185">Reference proteome</keyword>
<evidence type="ECO:0000256" key="1">
    <source>
        <dbReference type="SAM" id="Phobius"/>
    </source>
</evidence>
<name>M3AYL2_SPHMS</name>
<sequence>MEHDFIFDRWLEQKGSFQHRPQPSVPTICNTKSQAAPQQQAPTWATVATVAAGVAATALTVHGLYRARGMRGVLP</sequence>
<dbReference type="RefSeq" id="XP_016760763.1">
    <property type="nucleotide sequence ID" value="XM_016905445.1"/>
</dbReference>
<feature type="transmembrane region" description="Helical" evidence="1">
    <location>
        <begin position="44"/>
        <end position="65"/>
    </location>
</feature>
<accession>M3AYL2</accession>
<protein>
    <submittedName>
        <fullName evidence="2">Uncharacterized protein</fullName>
    </submittedName>
</protein>
<proteinExistence type="predicted"/>
<dbReference type="EMBL" id="KB456264">
    <property type="protein sequence ID" value="EMF12642.1"/>
    <property type="molecule type" value="Genomic_DNA"/>
</dbReference>
<reference evidence="2 3" key="1">
    <citation type="journal article" date="2012" name="PLoS Pathog.">
        <title>Diverse lifestyles and strategies of plant pathogenesis encoded in the genomes of eighteen Dothideomycetes fungi.</title>
        <authorList>
            <person name="Ohm R.A."/>
            <person name="Feau N."/>
            <person name="Henrissat B."/>
            <person name="Schoch C.L."/>
            <person name="Horwitz B.A."/>
            <person name="Barry K.W."/>
            <person name="Condon B.J."/>
            <person name="Copeland A.C."/>
            <person name="Dhillon B."/>
            <person name="Glaser F."/>
            <person name="Hesse C.N."/>
            <person name="Kosti I."/>
            <person name="LaButti K."/>
            <person name="Lindquist E.A."/>
            <person name="Lucas S."/>
            <person name="Salamov A.A."/>
            <person name="Bradshaw R.E."/>
            <person name="Ciuffetti L."/>
            <person name="Hamelin R.C."/>
            <person name="Kema G.H.J."/>
            <person name="Lawrence C."/>
            <person name="Scott J.A."/>
            <person name="Spatafora J.W."/>
            <person name="Turgeon B.G."/>
            <person name="de Wit P.J.G.M."/>
            <person name="Zhong S."/>
            <person name="Goodwin S.B."/>
            <person name="Grigoriev I.V."/>
        </authorList>
    </citation>
    <scope>NUCLEOTIDE SEQUENCE [LARGE SCALE GENOMIC DNA]</scope>
    <source>
        <strain evidence="2 3">SO2202</strain>
    </source>
</reference>
<keyword evidence="1" id="KW-0812">Transmembrane</keyword>
<dbReference type="HOGENOM" id="CLU_2672690_0_0_1"/>
<dbReference type="AlphaFoldDB" id="M3AYL2"/>
<keyword evidence="1" id="KW-0472">Membrane</keyword>
<evidence type="ECO:0000313" key="2">
    <source>
        <dbReference type="EMBL" id="EMF12642.1"/>
    </source>
</evidence>
<dbReference type="Proteomes" id="UP000016931">
    <property type="component" value="Unassembled WGS sequence"/>
</dbReference>
<dbReference type="GeneID" id="27902582"/>
<organism evidence="2 3">
    <name type="scientific">Sphaerulina musiva (strain SO2202)</name>
    <name type="common">Poplar stem canker fungus</name>
    <name type="synonym">Septoria musiva</name>
    <dbReference type="NCBI Taxonomy" id="692275"/>
    <lineage>
        <taxon>Eukaryota</taxon>
        <taxon>Fungi</taxon>
        <taxon>Dikarya</taxon>
        <taxon>Ascomycota</taxon>
        <taxon>Pezizomycotina</taxon>
        <taxon>Dothideomycetes</taxon>
        <taxon>Dothideomycetidae</taxon>
        <taxon>Mycosphaerellales</taxon>
        <taxon>Mycosphaerellaceae</taxon>
        <taxon>Sphaerulina</taxon>
    </lineage>
</organism>
<evidence type="ECO:0000313" key="3">
    <source>
        <dbReference type="Proteomes" id="UP000016931"/>
    </source>
</evidence>